<protein>
    <submittedName>
        <fullName evidence="1">Uncharacterized protein</fullName>
    </submittedName>
</protein>
<reference evidence="1" key="1">
    <citation type="journal article" date="2020" name="mSystems">
        <title>Genome- and Community-Level Interaction Insights into Carbon Utilization and Element Cycling Functions of Hydrothermarchaeota in Hydrothermal Sediment.</title>
        <authorList>
            <person name="Zhou Z."/>
            <person name="Liu Y."/>
            <person name="Xu W."/>
            <person name="Pan J."/>
            <person name="Luo Z.H."/>
            <person name="Li M."/>
        </authorList>
    </citation>
    <scope>NUCLEOTIDE SEQUENCE [LARGE SCALE GENOMIC DNA]</scope>
    <source>
        <strain evidence="1">SpSt-402</strain>
    </source>
</reference>
<comment type="caution">
    <text evidence="1">The sequence shown here is derived from an EMBL/GenBank/DDBJ whole genome shotgun (WGS) entry which is preliminary data.</text>
</comment>
<dbReference type="AlphaFoldDB" id="A0A832H5T4"/>
<proteinExistence type="predicted"/>
<gene>
    <name evidence="1" type="ORF">ENR47_14490</name>
</gene>
<name>A0A832H5T4_9CYAN</name>
<organism evidence="1">
    <name type="scientific">Oscillatoriales cyanobacterium SpSt-402</name>
    <dbReference type="NCBI Taxonomy" id="2282168"/>
    <lineage>
        <taxon>Bacteria</taxon>
        <taxon>Bacillati</taxon>
        <taxon>Cyanobacteriota</taxon>
        <taxon>Cyanophyceae</taxon>
        <taxon>Oscillatoriophycideae</taxon>
        <taxon>Oscillatoriales</taxon>
    </lineage>
</organism>
<accession>A0A832H5T4</accession>
<evidence type="ECO:0000313" key="1">
    <source>
        <dbReference type="EMBL" id="HGW95467.1"/>
    </source>
</evidence>
<sequence length="101" mass="11417">MYSQTYYLVRSRADGQYLVAHLRPGEPAKGAEDPGYLLMFQEHFDALSYLNTHGKDIADRFAVESVPGSQLEVLMKRWNFSGVGIVQDPLLPKVDFLARGR</sequence>
<dbReference type="EMBL" id="DSRD01000896">
    <property type="protein sequence ID" value="HGW95467.1"/>
    <property type="molecule type" value="Genomic_DNA"/>
</dbReference>